<reference evidence="1" key="2">
    <citation type="submission" date="2021-02" db="EMBL/GenBank/DDBJ databases">
        <authorList>
            <person name="Kimball J.A."/>
            <person name="Haas M.W."/>
            <person name="Macchietto M."/>
            <person name="Kono T."/>
            <person name="Duquette J."/>
            <person name="Shao M."/>
        </authorList>
    </citation>
    <scope>NUCLEOTIDE SEQUENCE</scope>
    <source>
        <tissue evidence="1">Fresh leaf tissue</tissue>
    </source>
</reference>
<gene>
    <name evidence="1" type="ORF">GUJ93_ZPchr0006g44537</name>
</gene>
<accession>A0A8J5VM59</accession>
<protein>
    <submittedName>
        <fullName evidence="1">Uncharacterized protein</fullName>
    </submittedName>
</protein>
<proteinExistence type="predicted"/>
<organism evidence="1 2">
    <name type="scientific">Zizania palustris</name>
    <name type="common">Northern wild rice</name>
    <dbReference type="NCBI Taxonomy" id="103762"/>
    <lineage>
        <taxon>Eukaryota</taxon>
        <taxon>Viridiplantae</taxon>
        <taxon>Streptophyta</taxon>
        <taxon>Embryophyta</taxon>
        <taxon>Tracheophyta</taxon>
        <taxon>Spermatophyta</taxon>
        <taxon>Magnoliopsida</taxon>
        <taxon>Liliopsida</taxon>
        <taxon>Poales</taxon>
        <taxon>Poaceae</taxon>
        <taxon>BOP clade</taxon>
        <taxon>Oryzoideae</taxon>
        <taxon>Oryzeae</taxon>
        <taxon>Zizaniinae</taxon>
        <taxon>Zizania</taxon>
    </lineage>
</organism>
<sequence>MWLWKGDDDEDAGGGHVDSMCWIAQPLSFTDFWRVLMDASRVSKMACRAAMLSLMVAVCGVDDDVVVASATCRVDEHEKPRVGFRVCDE</sequence>
<name>A0A8J5VM59_ZIZPA</name>
<dbReference type="AlphaFoldDB" id="A0A8J5VM59"/>
<comment type="caution">
    <text evidence="1">The sequence shown here is derived from an EMBL/GenBank/DDBJ whole genome shotgun (WGS) entry which is preliminary data.</text>
</comment>
<evidence type="ECO:0000313" key="2">
    <source>
        <dbReference type="Proteomes" id="UP000729402"/>
    </source>
</evidence>
<keyword evidence="2" id="KW-1185">Reference proteome</keyword>
<reference evidence="1" key="1">
    <citation type="journal article" date="2021" name="bioRxiv">
        <title>Whole Genome Assembly and Annotation of Northern Wild Rice, Zizania palustris L., Supports a Whole Genome Duplication in the Zizania Genus.</title>
        <authorList>
            <person name="Haas M."/>
            <person name="Kono T."/>
            <person name="Macchietto M."/>
            <person name="Millas R."/>
            <person name="McGilp L."/>
            <person name="Shao M."/>
            <person name="Duquette J."/>
            <person name="Hirsch C.N."/>
            <person name="Kimball J."/>
        </authorList>
    </citation>
    <scope>NUCLEOTIDE SEQUENCE</scope>
    <source>
        <tissue evidence="1">Fresh leaf tissue</tissue>
    </source>
</reference>
<evidence type="ECO:0000313" key="1">
    <source>
        <dbReference type="EMBL" id="KAG8077072.1"/>
    </source>
</evidence>
<dbReference type="EMBL" id="JAAALK010000283">
    <property type="protein sequence ID" value="KAG8077072.1"/>
    <property type="molecule type" value="Genomic_DNA"/>
</dbReference>
<dbReference type="Proteomes" id="UP000729402">
    <property type="component" value="Unassembled WGS sequence"/>
</dbReference>